<dbReference type="EMBL" id="QRDP01000004">
    <property type="protein sequence ID" value="RED17560.1"/>
    <property type="molecule type" value="Genomic_DNA"/>
</dbReference>
<accession>A0A3D9FIE6</accession>
<reference evidence="2 3" key="1">
    <citation type="submission" date="2018-07" db="EMBL/GenBank/DDBJ databases">
        <title>Genomic Encyclopedia of Type Strains, Phase IV (KMG-IV): sequencing the most valuable type-strain genomes for metagenomic binning, comparative biology and taxonomic classification.</title>
        <authorList>
            <person name="Goeker M."/>
        </authorList>
    </citation>
    <scope>NUCLEOTIDE SEQUENCE [LARGE SCALE GENOMIC DNA]</scope>
    <source>
        <strain evidence="2 3">DSM 26725</strain>
    </source>
</reference>
<evidence type="ECO:0000256" key="1">
    <source>
        <dbReference type="SAM" id="Phobius"/>
    </source>
</evidence>
<feature type="transmembrane region" description="Helical" evidence="1">
    <location>
        <begin position="12"/>
        <end position="32"/>
    </location>
</feature>
<gene>
    <name evidence="2" type="ORF">DFR46_2610</name>
</gene>
<evidence type="ECO:0000313" key="3">
    <source>
        <dbReference type="Proteomes" id="UP000256310"/>
    </source>
</evidence>
<sequence length="221" mass="24296">MTGIARCTGRIISALGLTFLAYILAGIGGSLVPSNAGWQEPDTGITIYVHDNGVHTGLVLPRRNAIADWSDLVRPEHLADPRYASDHLLFGWGDRTFYLETPTWGDLRPSTAFAALFGSEASLVHVDHIAAPRQADDLRAIRVTPDQYRRVALEIRARFALGNGGQSRPVGGYGPADVFYEAHGRYNALRTCNEWTGSVLRNAGIRVGAWTPFNFGVMRWF</sequence>
<keyword evidence="3" id="KW-1185">Reference proteome</keyword>
<organism evidence="2 3">
    <name type="scientific">Parasphingopyxis lamellibrachiae</name>
    <dbReference type="NCBI Taxonomy" id="680125"/>
    <lineage>
        <taxon>Bacteria</taxon>
        <taxon>Pseudomonadati</taxon>
        <taxon>Pseudomonadota</taxon>
        <taxon>Alphaproteobacteria</taxon>
        <taxon>Sphingomonadales</taxon>
        <taxon>Sphingomonadaceae</taxon>
        <taxon>Parasphingopyxis</taxon>
    </lineage>
</organism>
<dbReference type="RefSeq" id="WP_116236813.1">
    <property type="nucleotide sequence ID" value="NZ_QRDP01000004.1"/>
</dbReference>
<keyword evidence="1" id="KW-0472">Membrane</keyword>
<name>A0A3D9FIE6_9SPHN</name>
<evidence type="ECO:0000313" key="2">
    <source>
        <dbReference type="EMBL" id="RED17560.1"/>
    </source>
</evidence>
<comment type="caution">
    <text evidence="2">The sequence shown here is derived from an EMBL/GenBank/DDBJ whole genome shotgun (WGS) entry which is preliminary data.</text>
</comment>
<dbReference type="Proteomes" id="UP000256310">
    <property type="component" value="Unassembled WGS sequence"/>
</dbReference>
<proteinExistence type="predicted"/>
<dbReference type="AlphaFoldDB" id="A0A3D9FIE6"/>
<dbReference type="InterPro" id="IPR011727">
    <property type="entry name" value="CHP02117"/>
</dbReference>
<keyword evidence="1" id="KW-1133">Transmembrane helix</keyword>
<dbReference type="Pfam" id="PF09601">
    <property type="entry name" value="DUF2459"/>
    <property type="match status" value="1"/>
</dbReference>
<keyword evidence="1" id="KW-0812">Transmembrane</keyword>
<dbReference type="OrthoDB" id="211174at2"/>
<dbReference type="NCBIfam" id="TIGR02117">
    <property type="entry name" value="chp_urease_rgn"/>
    <property type="match status" value="1"/>
</dbReference>
<protein>
    <submittedName>
        <fullName evidence="2">Uncharacterized protein (TIGR02117 family)</fullName>
    </submittedName>
</protein>